<dbReference type="EMBL" id="UFVS01000001">
    <property type="protein sequence ID" value="SUX43476.1"/>
    <property type="molecule type" value="Genomic_DNA"/>
</dbReference>
<proteinExistence type="predicted"/>
<protein>
    <submittedName>
        <fullName evidence="2">Uncharacterized protein</fullName>
    </submittedName>
</protein>
<dbReference type="GeneID" id="303673475"/>
<dbReference type="Proteomes" id="UP000255231">
    <property type="component" value="Unassembled WGS sequence"/>
</dbReference>
<dbReference type="AlphaFoldDB" id="A0A381FA82"/>
<organism evidence="2 4">
    <name type="scientific">Chryseobacterium indoltheticum</name>
    <dbReference type="NCBI Taxonomy" id="254"/>
    <lineage>
        <taxon>Bacteria</taxon>
        <taxon>Pseudomonadati</taxon>
        <taxon>Bacteroidota</taxon>
        <taxon>Flavobacteriia</taxon>
        <taxon>Flavobacteriales</taxon>
        <taxon>Weeksellaceae</taxon>
        <taxon>Chryseobacterium group</taxon>
        <taxon>Chryseobacterium</taxon>
    </lineage>
</organism>
<dbReference type="KEGG" id="cil:EG358_07175"/>
<reference evidence="1 3" key="1">
    <citation type="submission" date="2017-01" db="EMBL/GenBank/DDBJ databases">
        <authorList>
            <person name="Varghese N."/>
            <person name="Submissions S."/>
        </authorList>
    </citation>
    <scope>NUCLEOTIDE SEQUENCE [LARGE SCALE GENOMIC DNA]</scope>
    <source>
        <strain evidence="1 3">ATCC 27950</strain>
    </source>
</reference>
<evidence type="ECO:0000313" key="4">
    <source>
        <dbReference type="Proteomes" id="UP000255231"/>
    </source>
</evidence>
<evidence type="ECO:0000313" key="2">
    <source>
        <dbReference type="EMBL" id="SUX43476.1"/>
    </source>
</evidence>
<dbReference type="RefSeq" id="WP_076562363.1">
    <property type="nucleotide sequence ID" value="NZ_CP033929.1"/>
</dbReference>
<reference evidence="2 4" key="2">
    <citation type="submission" date="2018-06" db="EMBL/GenBank/DDBJ databases">
        <authorList>
            <consortium name="Pathogen Informatics"/>
            <person name="Doyle S."/>
        </authorList>
    </citation>
    <scope>NUCLEOTIDE SEQUENCE [LARGE SCALE GENOMIC DNA]</scope>
    <source>
        <strain evidence="2 4">NCTC13560</strain>
    </source>
</reference>
<name>A0A381FA82_9FLAO</name>
<sequence>MSYSKKHFNEKHEVIISTEMKPVKQSDTDGVIIPHKQVVNRIRYYDGYGSTKTEVSLSKEFILDLAEQIKQLESVVEDLEQNENLPF</sequence>
<evidence type="ECO:0000313" key="1">
    <source>
        <dbReference type="EMBL" id="SIR24812.1"/>
    </source>
</evidence>
<gene>
    <name evidence="2" type="ORF">NCTC13560_02040</name>
    <name evidence="1" type="ORF">SAMN05421682_115111</name>
</gene>
<keyword evidence="3" id="KW-1185">Reference proteome</keyword>
<dbReference type="Proteomes" id="UP000185725">
    <property type="component" value="Unassembled WGS sequence"/>
</dbReference>
<evidence type="ECO:0000313" key="3">
    <source>
        <dbReference type="Proteomes" id="UP000185725"/>
    </source>
</evidence>
<accession>A0A381FA82</accession>
<dbReference type="EMBL" id="FTMF01000015">
    <property type="protein sequence ID" value="SIR24812.1"/>
    <property type="molecule type" value="Genomic_DNA"/>
</dbReference>